<protein>
    <submittedName>
        <fullName evidence="2">Uncharacterized protein</fullName>
    </submittedName>
</protein>
<dbReference type="Proteomes" id="UP001377692">
    <property type="component" value="Unassembled WGS sequence"/>
</dbReference>
<name>A0ABU8RAK8_9PSED</name>
<reference evidence="2 3" key="1">
    <citation type="submission" date="2024-02" db="EMBL/GenBank/DDBJ databases">
        <title>Identification of pathogenicity and growth-promoting functions of Pseudomonas putida variants.</title>
        <authorList>
            <person name="Sun J."/>
        </authorList>
    </citation>
    <scope>NUCLEOTIDE SEQUENCE [LARGE SCALE GENOMIC DNA]</scope>
    <source>
        <strain evidence="2 3">A04</strain>
    </source>
</reference>
<organism evidence="2 3">
    <name type="scientific">Pseudomonas kermanshahensis</name>
    <dbReference type="NCBI Taxonomy" id="2745482"/>
    <lineage>
        <taxon>Bacteria</taxon>
        <taxon>Pseudomonadati</taxon>
        <taxon>Pseudomonadota</taxon>
        <taxon>Gammaproteobacteria</taxon>
        <taxon>Pseudomonadales</taxon>
        <taxon>Pseudomonadaceae</taxon>
        <taxon>Pseudomonas</taxon>
    </lineage>
</organism>
<accession>A0ABU8RAK8</accession>
<dbReference type="RefSeq" id="WP_339550427.1">
    <property type="nucleotide sequence ID" value="NZ_JBBHLD010000020.1"/>
</dbReference>
<evidence type="ECO:0000256" key="1">
    <source>
        <dbReference type="SAM" id="Coils"/>
    </source>
</evidence>
<gene>
    <name evidence="2" type="ORF">V7V80_19800</name>
</gene>
<dbReference type="EMBL" id="JBBHLD010000020">
    <property type="protein sequence ID" value="MEJ5906927.1"/>
    <property type="molecule type" value="Genomic_DNA"/>
</dbReference>
<keyword evidence="1" id="KW-0175">Coiled coil</keyword>
<keyword evidence="3" id="KW-1185">Reference proteome</keyword>
<feature type="coiled-coil region" evidence="1">
    <location>
        <begin position="249"/>
        <end position="296"/>
    </location>
</feature>
<proteinExistence type="predicted"/>
<comment type="caution">
    <text evidence="2">The sequence shown here is derived from an EMBL/GenBank/DDBJ whole genome shotgun (WGS) entry which is preliminary data.</text>
</comment>
<evidence type="ECO:0000313" key="3">
    <source>
        <dbReference type="Proteomes" id="UP001377692"/>
    </source>
</evidence>
<evidence type="ECO:0000313" key="2">
    <source>
        <dbReference type="EMBL" id="MEJ5906927.1"/>
    </source>
</evidence>
<sequence length="493" mass="55572">MRQAIGDFLLGPDDLGIYALMQQLSKAESEFAKIEGQLDSIYKFISPSEAVLREASLNSAVEDSYKELRTLLGLRDALLAQPDESTSDTALRAKAAEASQQIAELTKEIDIRTTKQAEMVNEVVESELFITAVESRVKALQESRTAYDFFGEVRFKFCPSCLTALSESGKEQCHLCKTELDKNSREASYLAALNELAFQKKESTKVLVELRTKLSEHAHYLGSKQRELQTVKSNHVTALRLSSDRVFKLNELSAKIGTVEERIKNYDAKAKLVTAVEGLIQNKQALNNTMLDLTEQITANKAQTSTRREAIEENLSEKTIELLKKDGGFEPAFNEAQTVMFDFGKDFMLVDGRSKFSASSETILKNSFHLAIRTVFDQNAMKATVRPDNCHGTRRRDKPRQRTQRTAVTQHHALPQRMEWDLLGWTDVHLCPCFRHPPHIVSQCPDGVTGHSTNHAQRHARTTLRRRWPLQIEVGKSITATARLVISDYGTRQ</sequence>